<evidence type="ECO:0000313" key="3">
    <source>
        <dbReference type="Proteomes" id="UP001165121"/>
    </source>
</evidence>
<dbReference type="EMBL" id="BSXT01003495">
    <property type="protein sequence ID" value="GMF54411.1"/>
    <property type="molecule type" value="Genomic_DNA"/>
</dbReference>
<gene>
    <name evidence="2" type="ORF">Pfra01_002270100</name>
</gene>
<feature type="region of interest" description="Disordered" evidence="1">
    <location>
        <begin position="107"/>
        <end position="128"/>
    </location>
</feature>
<reference evidence="2" key="1">
    <citation type="submission" date="2023-04" db="EMBL/GenBank/DDBJ databases">
        <title>Phytophthora fragariaefolia NBRC 109709.</title>
        <authorList>
            <person name="Ichikawa N."/>
            <person name="Sato H."/>
            <person name="Tonouchi N."/>
        </authorList>
    </citation>
    <scope>NUCLEOTIDE SEQUENCE</scope>
    <source>
        <strain evidence="2">NBRC 109709</strain>
    </source>
</reference>
<dbReference type="AlphaFoldDB" id="A0A9W6Y6N2"/>
<dbReference type="Proteomes" id="UP001165121">
    <property type="component" value="Unassembled WGS sequence"/>
</dbReference>
<keyword evidence="3" id="KW-1185">Reference proteome</keyword>
<evidence type="ECO:0000256" key="1">
    <source>
        <dbReference type="SAM" id="MobiDB-lite"/>
    </source>
</evidence>
<evidence type="ECO:0000313" key="2">
    <source>
        <dbReference type="EMBL" id="GMF54411.1"/>
    </source>
</evidence>
<name>A0A9W6Y6N2_9STRA</name>
<comment type="caution">
    <text evidence="2">The sequence shown here is derived from an EMBL/GenBank/DDBJ whole genome shotgun (WGS) entry which is preliminary data.</text>
</comment>
<organism evidence="2 3">
    <name type="scientific">Phytophthora fragariaefolia</name>
    <dbReference type="NCBI Taxonomy" id="1490495"/>
    <lineage>
        <taxon>Eukaryota</taxon>
        <taxon>Sar</taxon>
        <taxon>Stramenopiles</taxon>
        <taxon>Oomycota</taxon>
        <taxon>Peronosporomycetes</taxon>
        <taxon>Peronosporales</taxon>
        <taxon>Peronosporaceae</taxon>
        <taxon>Phytophthora</taxon>
    </lineage>
</organism>
<proteinExistence type="predicted"/>
<sequence length="236" mass="23754">MPSTQSTGAAVHTRSPRAIQSVPATAYRAPLSSFTYCLLYLLSPQLWVVRSPLPSTAAAAALTAAVATVVVELSSLAHTPVQIASVSTSTASVVPVSLPTHSAPATPAVIDGVTAPPPPPSGSVPSRPWRAASSVGFATASPSSVDATDLTFIVTGAPSSAGATVISLPSSSAACTYRSAAMVGRTVATYRFALPSSREAISSRNFSSNVGVAATAAICNPFPRPYGSSRPSSIAK</sequence>
<accession>A0A9W6Y6N2</accession>
<protein>
    <submittedName>
        <fullName evidence="2">Unnamed protein product</fullName>
    </submittedName>
</protein>